<dbReference type="AlphaFoldDB" id="A0A382GRJ8"/>
<accession>A0A382GRJ8</accession>
<evidence type="ECO:0000259" key="1">
    <source>
        <dbReference type="Pfam" id="PF08421"/>
    </source>
</evidence>
<dbReference type="Pfam" id="PF08421">
    <property type="entry name" value="Methyltransf_13"/>
    <property type="match status" value="1"/>
</dbReference>
<protein>
    <recommendedName>
        <fullName evidence="1">Methyltransferase putative zinc binding domain-containing protein</fullName>
    </recommendedName>
</protein>
<name>A0A382GRJ8_9ZZZZ</name>
<evidence type="ECO:0000313" key="2">
    <source>
        <dbReference type="EMBL" id="SVB77738.1"/>
    </source>
</evidence>
<sequence>MTGIIADDKKHTDDTLGPSITECRACGTSDLIPILSLGNQYPSNFIDEDFSPNEKDKIPLELVFCGKKECGLLQLKHTASRKSLYEEYWFRSGLNEAMRKALQDITENIEKRITLSENDIVLDIGCNDGTLLRSYKSNVRLVGFEPASNLIDEAKPGTVKIINDFFRFDKFAKHFPNEKCKVITSIAMFYDL</sequence>
<feature type="non-terminal residue" evidence="2">
    <location>
        <position position="192"/>
    </location>
</feature>
<dbReference type="Pfam" id="PF13489">
    <property type="entry name" value="Methyltransf_23"/>
    <property type="match status" value="1"/>
</dbReference>
<reference evidence="2" key="1">
    <citation type="submission" date="2018-05" db="EMBL/GenBank/DDBJ databases">
        <authorList>
            <person name="Lanie J.A."/>
            <person name="Ng W.-L."/>
            <person name="Kazmierczak K.M."/>
            <person name="Andrzejewski T.M."/>
            <person name="Davidsen T.M."/>
            <person name="Wayne K.J."/>
            <person name="Tettelin H."/>
            <person name="Glass J.I."/>
            <person name="Rusch D."/>
            <person name="Podicherti R."/>
            <person name="Tsui H.-C.T."/>
            <person name="Winkler M.E."/>
        </authorList>
    </citation>
    <scope>NUCLEOTIDE SEQUENCE</scope>
</reference>
<dbReference type="InterPro" id="IPR013630">
    <property type="entry name" value="Methyltransf_Zn-bd_dom_put"/>
</dbReference>
<dbReference type="SUPFAM" id="SSF53335">
    <property type="entry name" value="S-adenosyl-L-methionine-dependent methyltransferases"/>
    <property type="match status" value="1"/>
</dbReference>
<dbReference type="InterPro" id="IPR038576">
    <property type="entry name" value="Methyltransf_Zn-bd_dom_put_sf"/>
</dbReference>
<gene>
    <name evidence="2" type="ORF">METZ01_LOCUS230592</name>
</gene>
<proteinExistence type="predicted"/>
<dbReference type="Gene3D" id="3.40.50.150">
    <property type="entry name" value="Vaccinia Virus protein VP39"/>
    <property type="match status" value="1"/>
</dbReference>
<dbReference type="InterPro" id="IPR029063">
    <property type="entry name" value="SAM-dependent_MTases_sf"/>
</dbReference>
<dbReference type="Gene3D" id="6.20.50.110">
    <property type="entry name" value="Methyltransferase, zinc-binding domain"/>
    <property type="match status" value="1"/>
</dbReference>
<feature type="domain" description="Methyltransferase putative zinc binding" evidence="1">
    <location>
        <begin position="23"/>
        <end position="85"/>
    </location>
</feature>
<organism evidence="2">
    <name type="scientific">marine metagenome</name>
    <dbReference type="NCBI Taxonomy" id="408172"/>
    <lineage>
        <taxon>unclassified sequences</taxon>
        <taxon>metagenomes</taxon>
        <taxon>ecological metagenomes</taxon>
    </lineage>
</organism>
<dbReference type="EMBL" id="UINC01057020">
    <property type="protein sequence ID" value="SVB77738.1"/>
    <property type="molecule type" value="Genomic_DNA"/>
</dbReference>